<reference evidence="8 9" key="1">
    <citation type="submission" date="2018-10" db="EMBL/GenBank/DDBJ databases">
        <title>Genome sequencing of Pedobacter jejuensis TNB23.</title>
        <authorList>
            <person name="Cho Y.-J."/>
            <person name="Cho A."/>
            <person name="Kim O.-S."/>
        </authorList>
    </citation>
    <scope>NUCLEOTIDE SEQUENCE [LARGE SCALE GENOMIC DNA]</scope>
    <source>
        <strain evidence="8 9">TNB23</strain>
    </source>
</reference>
<evidence type="ECO:0000256" key="5">
    <source>
        <dbReference type="ARBA" id="ARBA00023136"/>
    </source>
</evidence>
<dbReference type="PANTHER" id="PTHR32309:SF13">
    <property type="entry name" value="FERRIC ENTEROBACTIN TRANSPORT PROTEIN FEPE"/>
    <property type="match status" value="1"/>
</dbReference>
<keyword evidence="9" id="KW-1185">Reference proteome</keyword>
<dbReference type="GO" id="GO:0005886">
    <property type="term" value="C:plasma membrane"/>
    <property type="evidence" value="ECO:0007669"/>
    <property type="project" value="UniProtKB-SubCell"/>
</dbReference>
<keyword evidence="3 6" id="KW-0812">Transmembrane</keyword>
<dbReference type="GO" id="GO:0004713">
    <property type="term" value="F:protein tyrosine kinase activity"/>
    <property type="evidence" value="ECO:0007669"/>
    <property type="project" value="TreeGrafter"/>
</dbReference>
<dbReference type="Pfam" id="PF02706">
    <property type="entry name" value="Wzz"/>
    <property type="match status" value="1"/>
</dbReference>
<evidence type="ECO:0000256" key="3">
    <source>
        <dbReference type="ARBA" id="ARBA00022692"/>
    </source>
</evidence>
<evidence type="ECO:0000256" key="6">
    <source>
        <dbReference type="SAM" id="Phobius"/>
    </source>
</evidence>
<gene>
    <name evidence="8" type="ORF">D7004_00345</name>
</gene>
<organism evidence="8 9">
    <name type="scientific">Pedobacter jejuensis</name>
    <dbReference type="NCBI Taxonomy" id="1268550"/>
    <lineage>
        <taxon>Bacteria</taxon>
        <taxon>Pseudomonadati</taxon>
        <taxon>Bacteroidota</taxon>
        <taxon>Sphingobacteriia</taxon>
        <taxon>Sphingobacteriales</taxon>
        <taxon>Sphingobacteriaceae</taxon>
        <taxon>Pedobacter</taxon>
    </lineage>
</organism>
<comment type="subcellular location">
    <subcellularLocation>
        <location evidence="1">Cell membrane</location>
        <topology evidence="1">Multi-pass membrane protein</topology>
    </subcellularLocation>
</comment>
<proteinExistence type="predicted"/>
<dbReference type="InterPro" id="IPR050445">
    <property type="entry name" value="Bact_polysacc_biosynth/exp"/>
</dbReference>
<dbReference type="RefSeq" id="WP_123203882.1">
    <property type="nucleotide sequence ID" value="NZ_RBEE01000001.1"/>
</dbReference>
<accession>A0A3N0C2X2</accession>
<dbReference type="AlphaFoldDB" id="A0A3N0C2X2"/>
<dbReference type="Proteomes" id="UP000274046">
    <property type="component" value="Unassembled WGS sequence"/>
</dbReference>
<evidence type="ECO:0000256" key="1">
    <source>
        <dbReference type="ARBA" id="ARBA00004651"/>
    </source>
</evidence>
<evidence type="ECO:0000259" key="7">
    <source>
        <dbReference type="Pfam" id="PF02706"/>
    </source>
</evidence>
<evidence type="ECO:0000256" key="4">
    <source>
        <dbReference type="ARBA" id="ARBA00022989"/>
    </source>
</evidence>
<keyword evidence="5 6" id="KW-0472">Membrane</keyword>
<feature type="domain" description="Polysaccharide chain length determinant N-terminal" evidence="7">
    <location>
        <begin position="32"/>
        <end position="117"/>
    </location>
</feature>
<protein>
    <submittedName>
        <fullName evidence="8">Lipopolysaccharide biosynthesis protein</fullName>
    </submittedName>
</protein>
<evidence type="ECO:0000313" key="9">
    <source>
        <dbReference type="Proteomes" id="UP000274046"/>
    </source>
</evidence>
<evidence type="ECO:0000256" key="2">
    <source>
        <dbReference type="ARBA" id="ARBA00022475"/>
    </source>
</evidence>
<keyword evidence="2" id="KW-1003">Cell membrane</keyword>
<feature type="transmembrane region" description="Helical" evidence="6">
    <location>
        <begin position="36"/>
        <end position="56"/>
    </location>
</feature>
<sequence>MTTESQQNIYVQSEEISLKQIILKTSEWCIYLLSKWLFIICFGLLGGILGFTYAYFKKPVYIATTTFVLEDDKSSSNLGGLAGLASMAGLDLGSGGGVFQGDNILGLYKSRTMLEQTLLTEVDFEGRKQLLIDRYIDFNKLRKSWKDTPKLVNLQFKAGELSGTKTNPDRLRDSILGDIVTNLNKNYLTVFKPDKKLNSLQVDVKAKDEIFAKAFNDELVKNVNEFYINTKTKKNLQNVKILQHKTDSVRSVMNGAIYTAVAVTDATPNLNPTRQIQRVPVAQRAQFSAETNKSILAEMVKNLELTKMSLLKETPLIQVIDQPIYPLERQKFGKAKGIVLGGLLFGFLSIVYLSIRKVYKSIMA</sequence>
<feature type="transmembrane region" description="Helical" evidence="6">
    <location>
        <begin position="337"/>
        <end position="355"/>
    </location>
</feature>
<dbReference type="OrthoDB" id="745212at2"/>
<name>A0A3N0C2X2_9SPHI</name>
<dbReference type="EMBL" id="RBEE01000001">
    <property type="protein sequence ID" value="RNL56900.1"/>
    <property type="molecule type" value="Genomic_DNA"/>
</dbReference>
<keyword evidence="4 6" id="KW-1133">Transmembrane helix</keyword>
<comment type="caution">
    <text evidence="8">The sequence shown here is derived from an EMBL/GenBank/DDBJ whole genome shotgun (WGS) entry which is preliminary data.</text>
</comment>
<evidence type="ECO:0000313" key="8">
    <source>
        <dbReference type="EMBL" id="RNL56900.1"/>
    </source>
</evidence>
<dbReference type="InterPro" id="IPR003856">
    <property type="entry name" value="LPS_length_determ_N"/>
</dbReference>
<dbReference type="PANTHER" id="PTHR32309">
    <property type="entry name" value="TYROSINE-PROTEIN KINASE"/>
    <property type="match status" value="1"/>
</dbReference>